<dbReference type="Proteomes" id="UP000063063">
    <property type="component" value="Chromosome 35"/>
</dbReference>
<keyword evidence="1" id="KW-0446">Lipid-binding</keyword>
<reference evidence="4 5" key="1">
    <citation type="journal article" date="2015" name="Sci. Rep.">
        <title>The genome of Leishmania panamensis: insights into genomics of the L. (Viannia) subgenus.</title>
        <authorList>
            <person name="Llanes A."/>
            <person name="Restrepo C.M."/>
            <person name="Vecchio G.D."/>
            <person name="Anguizola F.J."/>
            <person name="Lleonart R."/>
        </authorList>
    </citation>
    <scope>NUCLEOTIDE SEQUENCE [LARGE SCALE GENOMIC DNA]</scope>
    <source>
        <strain evidence="4 5">MHOM/PA/94/PSC-1</strain>
    </source>
</reference>
<dbReference type="GO" id="GO:0006631">
    <property type="term" value="P:fatty acid metabolic process"/>
    <property type="evidence" value="ECO:0007669"/>
    <property type="project" value="TreeGrafter"/>
</dbReference>
<feature type="compositionally biased region" description="Polar residues" evidence="2">
    <location>
        <begin position="157"/>
        <end position="172"/>
    </location>
</feature>
<dbReference type="KEGG" id="lpan:LPMP_356750"/>
<dbReference type="GO" id="GO:0005737">
    <property type="term" value="C:cytoplasm"/>
    <property type="evidence" value="ECO:0007669"/>
    <property type="project" value="TreeGrafter"/>
</dbReference>
<dbReference type="GO" id="GO:0000062">
    <property type="term" value="F:fatty-acyl-CoA binding"/>
    <property type="evidence" value="ECO:0007669"/>
    <property type="project" value="InterPro"/>
</dbReference>
<dbReference type="PROSITE" id="PS51228">
    <property type="entry name" value="ACB_2"/>
    <property type="match status" value="1"/>
</dbReference>
<dbReference type="InterPro" id="IPR035984">
    <property type="entry name" value="Acyl-CoA-binding_sf"/>
</dbReference>
<name>A0A088S339_LEIPA</name>
<dbReference type="RefSeq" id="XP_010703603.1">
    <property type="nucleotide sequence ID" value="XM_010705301.1"/>
</dbReference>
<dbReference type="InterPro" id="IPR000582">
    <property type="entry name" value="Acyl-CoA-binding_protein"/>
</dbReference>
<dbReference type="SUPFAM" id="SSF47027">
    <property type="entry name" value="Acyl-CoA binding protein"/>
    <property type="match status" value="1"/>
</dbReference>
<dbReference type="EMBL" id="CP009404">
    <property type="protein sequence ID" value="AIO02803.1"/>
    <property type="molecule type" value="Genomic_DNA"/>
</dbReference>
<feature type="region of interest" description="Disordered" evidence="2">
    <location>
        <begin position="150"/>
        <end position="172"/>
    </location>
</feature>
<evidence type="ECO:0000256" key="1">
    <source>
        <dbReference type="ARBA" id="ARBA00023121"/>
    </source>
</evidence>
<dbReference type="VEuPathDB" id="TriTrypDB:LPMP_356750"/>
<dbReference type="OrthoDB" id="346910at2759"/>
<evidence type="ECO:0000313" key="4">
    <source>
        <dbReference type="EMBL" id="AIO02803.1"/>
    </source>
</evidence>
<dbReference type="eggNOG" id="ENOG502S6Z1">
    <property type="taxonomic scope" value="Eukaryota"/>
</dbReference>
<accession>A0A088S339</accession>
<feature type="domain" description="ACB" evidence="3">
    <location>
        <begin position="12"/>
        <end position="96"/>
    </location>
</feature>
<keyword evidence="5" id="KW-1185">Reference proteome</keyword>
<dbReference type="VEuPathDB" id="TriTrypDB:LPAL13_350077100"/>
<organism evidence="4 5">
    <name type="scientific">Leishmania panamensis</name>
    <dbReference type="NCBI Taxonomy" id="5679"/>
    <lineage>
        <taxon>Eukaryota</taxon>
        <taxon>Discoba</taxon>
        <taxon>Euglenozoa</taxon>
        <taxon>Kinetoplastea</taxon>
        <taxon>Metakinetoplastina</taxon>
        <taxon>Trypanosomatida</taxon>
        <taxon>Trypanosomatidae</taxon>
        <taxon>Leishmaniinae</taxon>
        <taxon>Leishmania</taxon>
        <taxon>Leishmania guyanensis species complex</taxon>
    </lineage>
</organism>
<evidence type="ECO:0000259" key="3">
    <source>
        <dbReference type="PROSITE" id="PS51228"/>
    </source>
</evidence>
<proteinExistence type="predicted"/>
<sequence length="331" mass="35819">MALPFPEKYYEVVRYFDYYIGNLEETPLLSDEQRLLFYALRQQADHGQCTTAAPSMWYARERYKHRAWKQLGCMSPFEAMVFFVQQFEQLLMQLESQTESSVSTAGATTRAGGVDWPSRLQEMKANTVPNPGDPGHRSCPLECDGARASNGAVAVSQGPSPSPSNEEAQQGSFPLALSSAEMAGWDADIVSHSRPTLENIRYLAAELMRARHAFQGVRQEIAPRRVEENGARASLSGPPIPTGGSCLPLAGASLAAAGPPLKPIWCGNGSATHVPIVPPPVRPSARSMTEAAVRDACGAPNLKKVSFATGRSGTTSASPAWFDWHLWGSIA</sequence>
<dbReference type="AlphaFoldDB" id="A0A088S339"/>
<dbReference type="InterPro" id="IPR014352">
    <property type="entry name" value="FERM/acyl-CoA-bd_prot_sf"/>
</dbReference>
<dbReference type="PANTHER" id="PTHR23310">
    <property type="entry name" value="ACYL-COA-BINDING PROTEIN, ACBP"/>
    <property type="match status" value="1"/>
</dbReference>
<dbReference type="Gene3D" id="1.20.80.10">
    <property type="match status" value="1"/>
</dbReference>
<gene>
    <name evidence="4" type="ORF">LPMP_356750</name>
</gene>
<dbReference type="PANTHER" id="PTHR23310:SF77">
    <property type="entry name" value="LD25952P"/>
    <property type="match status" value="1"/>
</dbReference>
<evidence type="ECO:0000313" key="5">
    <source>
        <dbReference type="Proteomes" id="UP000063063"/>
    </source>
</evidence>
<dbReference type="GeneID" id="22579703"/>
<evidence type="ECO:0000256" key="2">
    <source>
        <dbReference type="SAM" id="MobiDB-lite"/>
    </source>
</evidence>
<dbReference type="Pfam" id="PF00887">
    <property type="entry name" value="ACBP"/>
    <property type="match status" value="1"/>
</dbReference>
<protein>
    <recommendedName>
        <fullName evidence="3">ACB domain-containing protein</fullName>
    </recommendedName>
</protein>